<keyword evidence="2" id="KW-0472">Membrane</keyword>
<protein>
    <submittedName>
        <fullName evidence="3">Uncharacterized protein</fullName>
    </submittedName>
</protein>
<feature type="compositionally biased region" description="Basic and acidic residues" evidence="1">
    <location>
        <begin position="67"/>
        <end position="80"/>
    </location>
</feature>
<gene>
    <name evidence="3" type="ORF">BJ960_001406</name>
</gene>
<evidence type="ECO:0000313" key="3">
    <source>
        <dbReference type="EMBL" id="NYD26603.1"/>
    </source>
</evidence>
<evidence type="ECO:0000256" key="1">
    <source>
        <dbReference type="SAM" id="MobiDB-lite"/>
    </source>
</evidence>
<accession>A0A852QW94</accession>
<keyword evidence="2" id="KW-1133">Transmembrane helix</keyword>
<evidence type="ECO:0000313" key="4">
    <source>
        <dbReference type="Proteomes" id="UP000586095"/>
    </source>
</evidence>
<dbReference type="Proteomes" id="UP000586095">
    <property type="component" value="Unassembled WGS sequence"/>
</dbReference>
<feature type="compositionally biased region" description="Low complexity" evidence="1">
    <location>
        <begin position="267"/>
        <end position="276"/>
    </location>
</feature>
<name>A0A852QW94_9MICO</name>
<dbReference type="EMBL" id="JACCBD010000001">
    <property type="protein sequence ID" value="NYD26603.1"/>
    <property type="molecule type" value="Genomic_DNA"/>
</dbReference>
<feature type="compositionally biased region" description="Basic and acidic residues" evidence="1">
    <location>
        <begin position="1"/>
        <end position="26"/>
    </location>
</feature>
<feature type="region of interest" description="Disordered" evidence="1">
    <location>
        <begin position="267"/>
        <end position="306"/>
    </location>
</feature>
<reference evidence="3 4" key="1">
    <citation type="submission" date="2020-07" db="EMBL/GenBank/DDBJ databases">
        <title>Sequencing the genomes of 1000 actinobacteria strains.</title>
        <authorList>
            <person name="Klenk H.-P."/>
        </authorList>
    </citation>
    <scope>NUCLEOTIDE SEQUENCE [LARGE SCALE GENOMIC DNA]</scope>
    <source>
        <strain evidence="3 4">DSM 17380</strain>
    </source>
</reference>
<feature type="transmembrane region" description="Helical" evidence="2">
    <location>
        <begin position="451"/>
        <end position="472"/>
    </location>
</feature>
<feature type="region of interest" description="Disordered" evidence="1">
    <location>
        <begin position="1"/>
        <end position="156"/>
    </location>
</feature>
<comment type="caution">
    <text evidence="3">The sequence shown here is derived from an EMBL/GenBank/DDBJ whole genome shotgun (WGS) entry which is preliminary data.</text>
</comment>
<feature type="compositionally biased region" description="Low complexity" evidence="1">
    <location>
        <begin position="81"/>
        <end position="106"/>
    </location>
</feature>
<sequence length="478" mass="49307">MSEQDHERPLTRREMRLREQAEREGAESIEEVPAGEAAAADGETATESVSIDLASIEIDPLNPDGTPRTRRELRELREAAVAELVAEQEAADAAQAAADAESMPAAEPEPEAPAEEPEVAAEEPEAHAEDDFDSFGAPTEALSFEDLPVNGGATDHTAADVDAPTEAFSLEDILDAAEPTSPTGDADAVANLFATDSNDIVEIVDAETEASADGADETDEVVVEAETVAHDVIADEVVVDEVVVDVDPIDVVDPDLAAEDLGASAVDASDAAAEPAVDADEPEAARNTGTDTAGYSFPDIQPPEEWRSVFDDPARAANITAPGESGDFDDLISRAVAQEGSTGGTGASALILPSHPGETGGLTGPLGATGELFVTGSIELPKSMGETGGHSGIHDSIDFDPFLTGETPDAITSTSESGPMPVSARSAVSARRRPEVPVVAEPTKDRSKMPLILALSGGGLIVVVIGVVVFAATQGFFN</sequence>
<proteinExistence type="predicted"/>
<feature type="region of interest" description="Disordered" evidence="1">
    <location>
        <begin position="411"/>
        <end position="442"/>
    </location>
</feature>
<keyword evidence="4" id="KW-1185">Reference proteome</keyword>
<dbReference type="RefSeq" id="WP_185986763.1">
    <property type="nucleotide sequence ID" value="NZ_BAAALZ010000005.1"/>
</dbReference>
<keyword evidence="2" id="KW-0812">Transmembrane</keyword>
<organism evidence="3 4">
    <name type="scientific">Leucobacter aridicollis</name>
    <dbReference type="NCBI Taxonomy" id="283878"/>
    <lineage>
        <taxon>Bacteria</taxon>
        <taxon>Bacillati</taxon>
        <taxon>Actinomycetota</taxon>
        <taxon>Actinomycetes</taxon>
        <taxon>Micrococcales</taxon>
        <taxon>Microbacteriaceae</taxon>
        <taxon>Leucobacter</taxon>
    </lineage>
</organism>
<feature type="compositionally biased region" description="Acidic residues" evidence="1">
    <location>
        <begin position="108"/>
        <end position="123"/>
    </location>
</feature>
<feature type="compositionally biased region" description="Low complexity" evidence="1">
    <location>
        <begin position="31"/>
        <end position="47"/>
    </location>
</feature>
<dbReference type="AlphaFoldDB" id="A0A852QW94"/>
<evidence type="ECO:0000256" key="2">
    <source>
        <dbReference type="SAM" id="Phobius"/>
    </source>
</evidence>